<dbReference type="EMBL" id="JELX01002640">
    <property type="protein sequence ID" value="KYF54733.1"/>
    <property type="molecule type" value="Genomic_DNA"/>
</dbReference>
<evidence type="ECO:0000256" key="1">
    <source>
        <dbReference type="ARBA" id="ARBA00005054"/>
    </source>
</evidence>
<gene>
    <name evidence="6" type="ORF">BE04_17970</name>
</gene>
<dbReference type="GO" id="GO:0005829">
    <property type="term" value="C:cytosol"/>
    <property type="evidence" value="ECO:0007669"/>
    <property type="project" value="TreeGrafter"/>
</dbReference>
<keyword evidence="3" id="KW-0808">Transferase</keyword>
<evidence type="ECO:0000256" key="3">
    <source>
        <dbReference type="ARBA" id="ARBA00022679"/>
    </source>
</evidence>
<dbReference type="GO" id="GO:0006189">
    <property type="term" value="P:'de novo' IMP biosynthetic process"/>
    <property type="evidence" value="ECO:0007669"/>
    <property type="project" value="TreeGrafter"/>
</dbReference>
<dbReference type="SUPFAM" id="SSF53328">
    <property type="entry name" value="Formyltransferase"/>
    <property type="match status" value="1"/>
</dbReference>
<sequence length="300" mass="33725">MTRTSPVRQRPFYLLTENCLDASYLIVDWLSQLRHAEGFRGILVRDAPDRRTWAEKVAFHRRHSGRTRLSPDEVQELLGLYSNSSGYSAMPGFAEASVALYGVPEYPEPAAGESLPIRFIGQDLNTPELFAWVDDITAGDARPVLFIWLSKILKQRWIDAFDGWIINSHPAVLPYARGMWAIEQVVMEGVPENVRRCAGASVHFVDAGIDTGDIIRVAGIDPFQSRTLPELSARVLRLATRMLVRTARSLAEHPEEHLRGVPVDPRLLGPNYKNKDFDEPAAAERAVNSFERMLAHVVRS</sequence>
<protein>
    <recommendedName>
        <fullName evidence="2">phosphoribosylglycinamide formyltransferase 1</fullName>
        <ecNumber evidence="2">2.1.2.2</ecNumber>
    </recommendedName>
</protein>
<reference evidence="6 7" key="1">
    <citation type="submission" date="2014-02" db="EMBL/GenBank/DDBJ databases">
        <title>The small core and large imbalanced accessory genome model reveals a collaborative survival strategy of Sorangium cellulosum strains in nature.</title>
        <authorList>
            <person name="Han K."/>
            <person name="Peng R."/>
            <person name="Blom J."/>
            <person name="Li Y.-Z."/>
        </authorList>
    </citation>
    <scope>NUCLEOTIDE SEQUENCE [LARGE SCALE GENOMIC DNA]</scope>
    <source>
        <strain evidence="6 7">So0157-18</strain>
    </source>
</reference>
<evidence type="ECO:0000256" key="2">
    <source>
        <dbReference type="ARBA" id="ARBA00012254"/>
    </source>
</evidence>
<keyword evidence="4" id="KW-0658">Purine biosynthesis</keyword>
<organism evidence="6 7">
    <name type="scientific">Sorangium cellulosum</name>
    <name type="common">Polyangium cellulosum</name>
    <dbReference type="NCBI Taxonomy" id="56"/>
    <lineage>
        <taxon>Bacteria</taxon>
        <taxon>Pseudomonadati</taxon>
        <taxon>Myxococcota</taxon>
        <taxon>Polyangia</taxon>
        <taxon>Polyangiales</taxon>
        <taxon>Polyangiaceae</taxon>
        <taxon>Sorangium</taxon>
    </lineage>
</organism>
<accession>A0A150PGC2</accession>
<evidence type="ECO:0000256" key="4">
    <source>
        <dbReference type="ARBA" id="ARBA00022755"/>
    </source>
</evidence>
<dbReference type="EC" id="2.1.2.2" evidence="2"/>
<dbReference type="GO" id="GO:0004644">
    <property type="term" value="F:phosphoribosylglycinamide formyltransferase activity"/>
    <property type="evidence" value="ECO:0007669"/>
    <property type="project" value="UniProtKB-EC"/>
</dbReference>
<dbReference type="InterPro" id="IPR036477">
    <property type="entry name" value="Formyl_transf_N_sf"/>
</dbReference>
<dbReference type="AlphaFoldDB" id="A0A150PGC2"/>
<comment type="caution">
    <text evidence="6">The sequence shown here is derived from an EMBL/GenBank/DDBJ whole genome shotgun (WGS) entry which is preliminary data.</text>
</comment>
<proteinExistence type="predicted"/>
<evidence type="ECO:0000313" key="7">
    <source>
        <dbReference type="Proteomes" id="UP000075604"/>
    </source>
</evidence>
<dbReference type="PANTHER" id="PTHR43369:SF2">
    <property type="entry name" value="PHOSPHORIBOSYLGLYCINAMIDE FORMYLTRANSFERASE"/>
    <property type="match status" value="1"/>
</dbReference>
<dbReference type="PANTHER" id="PTHR43369">
    <property type="entry name" value="PHOSPHORIBOSYLGLYCINAMIDE FORMYLTRANSFERASE"/>
    <property type="match status" value="1"/>
</dbReference>
<evidence type="ECO:0000313" key="6">
    <source>
        <dbReference type="EMBL" id="KYF54733.1"/>
    </source>
</evidence>
<evidence type="ECO:0000259" key="5">
    <source>
        <dbReference type="Pfam" id="PF00551"/>
    </source>
</evidence>
<comment type="pathway">
    <text evidence="1">Purine metabolism; IMP biosynthesis via de novo pathway; N(2)-formyl-N(1)-(5-phospho-D-ribosyl)glycinamide from N(1)-(5-phospho-D-ribosyl)glycinamide (10-formyl THF route): step 1/1.</text>
</comment>
<dbReference type="Gene3D" id="3.40.50.170">
    <property type="entry name" value="Formyl transferase, N-terminal domain"/>
    <property type="match status" value="1"/>
</dbReference>
<dbReference type="Pfam" id="PF00551">
    <property type="entry name" value="Formyl_trans_N"/>
    <property type="match status" value="1"/>
</dbReference>
<dbReference type="InterPro" id="IPR002376">
    <property type="entry name" value="Formyl_transf_N"/>
</dbReference>
<name>A0A150PGC2_SORCE</name>
<dbReference type="Proteomes" id="UP000075604">
    <property type="component" value="Unassembled WGS sequence"/>
</dbReference>
<feature type="domain" description="Formyl transferase N-terminal" evidence="5">
    <location>
        <begin position="150"/>
        <end position="245"/>
    </location>
</feature>